<dbReference type="InterPro" id="IPR000172">
    <property type="entry name" value="GMC_OxRdtase_N"/>
</dbReference>
<dbReference type="SUPFAM" id="SSF51905">
    <property type="entry name" value="FAD/NAD(P)-binding domain"/>
    <property type="match status" value="1"/>
</dbReference>
<keyword evidence="3 5" id="KW-0285">Flavoprotein</keyword>
<dbReference type="InterPro" id="IPR036188">
    <property type="entry name" value="FAD/NAD-bd_sf"/>
</dbReference>
<reference evidence="7 8" key="1">
    <citation type="submission" date="2018-03" db="EMBL/GenBank/DDBJ databases">
        <title>Characteristics and genome of n-alkane degrading marine bacteria Gordonia iterans isolated from crude oil contaminated in Tae-an, South Korea.</title>
        <authorList>
            <person name="Lee S.-S."/>
            <person name="Kim H."/>
        </authorList>
    </citation>
    <scope>NUCLEOTIDE SEQUENCE [LARGE SCALE GENOMIC DNA]</scope>
    <source>
        <strain evidence="7 8">Co17</strain>
    </source>
</reference>
<name>A0A2S0KIP7_9ACTN</name>
<organism evidence="7 8">
    <name type="scientific">Gordonia iterans</name>
    <dbReference type="NCBI Taxonomy" id="1004901"/>
    <lineage>
        <taxon>Bacteria</taxon>
        <taxon>Bacillati</taxon>
        <taxon>Actinomycetota</taxon>
        <taxon>Actinomycetes</taxon>
        <taxon>Mycobacteriales</taxon>
        <taxon>Gordoniaceae</taxon>
        <taxon>Gordonia</taxon>
    </lineage>
</organism>
<dbReference type="GO" id="GO:0050660">
    <property type="term" value="F:flavin adenine dinucleotide binding"/>
    <property type="evidence" value="ECO:0007669"/>
    <property type="project" value="InterPro"/>
</dbReference>
<dbReference type="KEGG" id="git:C6V83_16165"/>
<dbReference type="Gene3D" id="3.30.410.40">
    <property type="match status" value="1"/>
</dbReference>
<gene>
    <name evidence="7" type="ORF">C6V83_16165</name>
</gene>
<dbReference type="PROSITE" id="PS00623">
    <property type="entry name" value="GMC_OXRED_1"/>
    <property type="match status" value="1"/>
</dbReference>
<evidence type="ECO:0000256" key="4">
    <source>
        <dbReference type="ARBA" id="ARBA00022827"/>
    </source>
</evidence>
<proteinExistence type="inferred from homology"/>
<dbReference type="PANTHER" id="PTHR11552:SF147">
    <property type="entry name" value="CHOLINE DEHYDROGENASE, MITOCHONDRIAL"/>
    <property type="match status" value="1"/>
</dbReference>
<dbReference type="InterPro" id="IPR007867">
    <property type="entry name" value="GMC_OxRtase_C"/>
</dbReference>
<dbReference type="GO" id="GO:0016614">
    <property type="term" value="F:oxidoreductase activity, acting on CH-OH group of donors"/>
    <property type="evidence" value="ECO:0007669"/>
    <property type="project" value="InterPro"/>
</dbReference>
<comment type="cofactor">
    <cofactor evidence="1">
        <name>FAD</name>
        <dbReference type="ChEBI" id="CHEBI:57692"/>
    </cofactor>
</comment>
<evidence type="ECO:0000313" key="7">
    <source>
        <dbReference type="EMBL" id="AVM01555.1"/>
    </source>
</evidence>
<accession>A0A2S0KIP7</accession>
<dbReference type="Pfam" id="PF05199">
    <property type="entry name" value="GMC_oxred_C"/>
    <property type="match status" value="1"/>
</dbReference>
<sequence length="443" mass="45258">MPVPVDVAVVGAGTAGCIVAARLAGAGRSVLLLEDGPAALPGPEVTSLAQLPVGGAGDRVVRCPEVRGRPVVRGRGLGGSSCVNGGYFLRAHPDDFARWPAWWTPSRIADAYDALDGGDPGGGLLSVTPFDDDELGDVPRAFENYWGARLGAASDGVWPRPGLVRVRSNRVDGRRLSTAEALLLGPERVHAPGRAGGVGRRPGLTIRGGSWVESLVHDGRRVTGVRAGGTAIAAGEVILCAGALGTAALLQRSGLLAPMGVRALIPREHAERVVRFTPRREVAAPALLQSVVHTDAGIEIRCYGDDFARFIGGLEPRGVPIGVSDMAHPARGSVVGTELDLGEPDEVSAARMSSAVDAVVDMLDSPEFCGLVVPGSISVDSVTGMSQHASGTLPLGSVVDHLGGALGVSGLRVVDGSVVPGGLRSGPHATIAMAAWAIAGEIA</sequence>
<dbReference type="NCBIfam" id="TIGR04542">
    <property type="entry name" value="GMC_mycofac_2"/>
    <property type="match status" value="1"/>
</dbReference>
<dbReference type="AlphaFoldDB" id="A0A2S0KIP7"/>
<dbReference type="Pfam" id="PF00732">
    <property type="entry name" value="GMC_oxred_N"/>
    <property type="match status" value="1"/>
</dbReference>
<keyword evidence="8" id="KW-1185">Reference proteome</keyword>
<dbReference type="PANTHER" id="PTHR11552">
    <property type="entry name" value="GLUCOSE-METHANOL-CHOLINE GMC OXIDOREDUCTASE"/>
    <property type="match status" value="1"/>
</dbReference>
<dbReference type="InterPro" id="IPR012132">
    <property type="entry name" value="GMC_OxRdtase"/>
</dbReference>
<dbReference type="Gene3D" id="3.50.50.60">
    <property type="entry name" value="FAD/NAD(P)-binding domain"/>
    <property type="match status" value="2"/>
</dbReference>
<evidence type="ECO:0000259" key="6">
    <source>
        <dbReference type="PROSITE" id="PS00623"/>
    </source>
</evidence>
<dbReference type="Proteomes" id="UP000239814">
    <property type="component" value="Chromosome"/>
</dbReference>
<dbReference type="InterPro" id="IPR030900">
    <property type="entry name" value="GMC_mycofac_OxRdtase"/>
</dbReference>
<evidence type="ECO:0000256" key="5">
    <source>
        <dbReference type="RuleBase" id="RU003968"/>
    </source>
</evidence>
<dbReference type="EMBL" id="CP027433">
    <property type="protein sequence ID" value="AVM01555.1"/>
    <property type="molecule type" value="Genomic_DNA"/>
</dbReference>
<comment type="similarity">
    <text evidence="2 5">Belongs to the GMC oxidoreductase family.</text>
</comment>
<feature type="domain" description="Glucose-methanol-choline oxidoreductase N-terminal" evidence="6">
    <location>
        <begin position="74"/>
        <end position="97"/>
    </location>
</feature>
<evidence type="ECO:0000256" key="3">
    <source>
        <dbReference type="ARBA" id="ARBA00022630"/>
    </source>
</evidence>
<evidence type="ECO:0000256" key="2">
    <source>
        <dbReference type="ARBA" id="ARBA00010790"/>
    </source>
</evidence>
<keyword evidence="4 5" id="KW-0274">FAD</keyword>
<dbReference type="OrthoDB" id="9785276at2"/>
<evidence type="ECO:0000256" key="1">
    <source>
        <dbReference type="ARBA" id="ARBA00001974"/>
    </source>
</evidence>
<dbReference type="RefSeq" id="WP_105943259.1">
    <property type="nucleotide sequence ID" value="NZ_CP027433.1"/>
</dbReference>
<evidence type="ECO:0000313" key="8">
    <source>
        <dbReference type="Proteomes" id="UP000239814"/>
    </source>
</evidence>
<protein>
    <submittedName>
        <fullName evidence="7">Mycofactocin system GMC family oxidoreductase MftG</fullName>
    </submittedName>
</protein>